<evidence type="ECO:0000313" key="4">
    <source>
        <dbReference type="Proteomes" id="UP001418637"/>
    </source>
</evidence>
<dbReference type="EC" id="2.1.1.171" evidence="3"/>
<dbReference type="SUPFAM" id="SSF53335">
    <property type="entry name" value="S-adenosyl-L-methionine-dependent methyltransferases"/>
    <property type="match status" value="1"/>
</dbReference>
<sequence length="189" mass="20416">MRVVAGSLKGRALVAPSTEGIRPTSDRLRESIFNILEHAYDSPLKDARVLDLFAGTGAMAIEALSRGASFAVFVDEGAPARSVIRENVTELGLAGKSRLFRRDATRMGDAGSNPPFSVVFCDPPYNKGLAPLALTSCAEGGWLEDGAIIVVEESLKSNTQLPSGFEQIERRSYGETEIIFAIWHKHAHS</sequence>
<proteinExistence type="predicted"/>
<dbReference type="GO" id="GO:0052913">
    <property type="term" value="F:16S rRNA (guanine(966)-N(2))-methyltransferase activity"/>
    <property type="evidence" value="ECO:0007669"/>
    <property type="project" value="UniProtKB-EC"/>
</dbReference>
<dbReference type="NCBIfam" id="TIGR00095">
    <property type="entry name" value="16S rRNA (guanine(966)-N(2))-methyltransferase RsmD"/>
    <property type="match status" value="1"/>
</dbReference>
<dbReference type="InterPro" id="IPR004398">
    <property type="entry name" value="RNA_MeTrfase_RsmD"/>
</dbReference>
<dbReference type="RefSeq" id="WP_346336003.1">
    <property type="nucleotide sequence ID" value="NZ_JBBYXI010000001.1"/>
</dbReference>
<dbReference type="InterPro" id="IPR002052">
    <property type="entry name" value="DNA_methylase_N6_adenine_CS"/>
</dbReference>
<dbReference type="PIRSF" id="PIRSF004553">
    <property type="entry name" value="CHP00095"/>
    <property type="match status" value="1"/>
</dbReference>
<keyword evidence="1 3" id="KW-0489">Methyltransferase</keyword>
<evidence type="ECO:0000256" key="1">
    <source>
        <dbReference type="ARBA" id="ARBA00022603"/>
    </source>
</evidence>
<dbReference type="CDD" id="cd02440">
    <property type="entry name" value="AdoMet_MTases"/>
    <property type="match status" value="1"/>
</dbReference>
<dbReference type="PANTHER" id="PTHR43542:SF1">
    <property type="entry name" value="METHYLTRANSFERASE"/>
    <property type="match status" value="1"/>
</dbReference>
<dbReference type="PANTHER" id="PTHR43542">
    <property type="entry name" value="METHYLTRANSFERASE"/>
    <property type="match status" value="1"/>
</dbReference>
<organism evidence="3 4">
    <name type="scientific">Hohaiivirga grylli</name>
    <dbReference type="NCBI Taxonomy" id="3133970"/>
    <lineage>
        <taxon>Bacteria</taxon>
        <taxon>Pseudomonadati</taxon>
        <taxon>Pseudomonadota</taxon>
        <taxon>Alphaproteobacteria</taxon>
        <taxon>Hyphomicrobiales</taxon>
        <taxon>Methylobacteriaceae</taxon>
        <taxon>Hohaiivirga</taxon>
    </lineage>
</organism>
<dbReference type="PROSITE" id="PS00092">
    <property type="entry name" value="N6_MTASE"/>
    <property type="match status" value="1"/>
</dbReference>
<evidence type="ECO:0000256" key="2">
    <source>
        <dbReference type="ARBA" id="ARBA00022679"/>
    </source>
</evidence>
<gene>
    <name evidence="3" type="primary">rsmD</name>
    <name evidence="3" type="ORF">WJT86_02995</name>
</gene>
<evidence type="ECO:0000313" key="3">
    <source>
        <dbReference type="EMBL" id="MEN3930027.1"/>
    </source>
</evidence>
<keyword evidence="2 3" id="KW-0808">Transferase</keyword>
<protein>
    <submittedName>
        <fullName evidence="3">16S rRNA (Guanine(966)-N(2))-methyltransferase RsmD</fullName>
        <ecNumber evidence="3">2.1.1.171</ecNumber>
    </submittedName>
</protein>
<dbReference type="EMBL" id="JBBYXI010000001">
    <property type="protein sequence ID" value="MEN3930027.1"/>
    <property type="molecule type" value="Genomic_DNA"/>
</dbReference>
<dbReference type="InterPro" id="IPR029063">
    <property type="entry name" value="SAM-dependent_MTases_sf"/>
</dbReference>
<dbReference type="Pfam" id="PF03602">
    <property type="entry name" value="Cons_hypoth95"/>
    <property type="match status" value="1"/>
</dbReference>
<comment type="caution">
    <text evidence="3">The sequence shown here is derived from an EMBL/GenBank/DDBJ whole genome shotgun (WGS) entry which is preliminary data.</text>
</comment>
<keyword evidence="4" id="KW-1185">Reference proteome</keyword>
<accession>A0ABV0BGC7</accession>
<dbReference type="Gene3D" id="3.40.50.150">
    <property type="entry name" value="Vaccinia Virus protein VP39"/>
    <property type="match status" value="1"/>
</dbReference>
<reference evidence="3 4" key="1">
    <citation type="submission" date="2024-04" db="EMBL/GenBank/DDBJ databases">
        <title>A novel species isolated from cricket.</title>
        <authorList>
            <person name="Wang H.-C."/>
        </authorList>
    </citation>
    <scope>NUCLEOTIDE SEQUENCE [LARGE SCALE GENOMIC DNA]</scope>
    <source>
        <strain evidence="3 4">WL0021</strain>
    </source>
</reference>
<dbReference type="Proteomes" id="UP001418637">
    <property type="component" value="Unassembled WGS sequence"/>
</dbReference>
<name>A0ABV0BGC7_9HYPH</name>